<keyword evidence="2" id="KW-1185">Reference proteome</keyword>
<protein>
    <submittedName>
        <fullName evidence="1">Uncharacterized protein</fullName>
    </submittedName>
</protein>
<organism evidence="1 2">
    <name type="scientific">Neofusicoccum parvum</name>
    <dbReference type="NCBI Taxonomy" id="310453"/>
    <lineage>
        <taxon>Eukaryota</taxon>
        <taxon>Fungi</taxon>
        <taxon>Dikarya</taxon>
        <taxon>Ascomycota</taxon>
        <taxon>Pezizomycotina</taxon>
        <taxon>Dothideomycetes</taxon>
        <taxon>Dothideomycetes incertae sedis</taxon>
        <taxon>Botryosphaeriales</taxon>
        <taxon>Botryosphaeriaceae</taxon>
        <taxon>Neofusicoccum</taxon>
    </lineage>
</organism>
<proteinExistence type="predicted"/>
<comment type="caution">
    <text evidence="1">The sequence shown here is derived from an EMBL/GenBank/DDBJ whole genome shotgun (WGS) entry which is preliminary data.</text>
</comment>
<accession>A0ACB5S477</accession>
<reference evidence="1" key="1">
    <citation type="submission" date="2024-09" db="EMBL/GenBank/DDBJ databases">
        <title>Draft Genome Sequences of Neofusicoccum parvum.</title>
        <authorList>
            <person name="Ashida A."/>
            <person name="Camagna M."/>
            <person name="Tanaka A."/>
            <person name="Takemoto D."/>
        </authorList>
    </citation>
    <scope>NUCLEOTIDE SEQUENCE</scope>
    <source>
        <strain evidence="1">PPO83</strain>
    </source>
</reference>
<evidence type="ECO:0000313" key="2">
    <source>
        <dbReference type="Proteomes" id="UP001165186"/>
    </source>
</evidence>
<evidence type="ECO:0000313" key="1">
    <source>
        <dbReference type="EMBL" id="GME27553.1"/>
    </source>
</evidence>
<name>A0ACB5S477_9PEZI</name>
<gene>
    <name evidence="1" type="primary">g2908</name>
    <name evidence="1" type="ORF">NpPPO83_00002908</name>
</gene>
<sequence length="218" mass="22337">MQSKPDDTPAAGPSPSPAAAATPAADPTISSVAHQLETLDLAPPAPTPASAPATPSPPPTPPTRPRSPERGEPPGERDANEDAWTPGAAPPESDDHAERLSNLRRLWATTDEKMVEKRIAQCRAALEAARRRGRGGAGVAKRSVGRAASWKDGLARRAVGMPNGTLSGRLVWSVGGGVGEVEMEGEEGEEWVCVPAAVGESDGMDGGEASGDADMGDA</sequence>
<dbReference type="EMBL" id="BSXG01000038">
    <property type="protein sequence ID" value="GME27553.1"/>
    <property type="molecule type" value="Genomic_DNA"/>
</dbReference>
<dbReference type="Proteomes" id="UP001165186">
    <property type="component" value="Unassembled WGS sequence"/>
</dbReference>